<keyword evidence="11" id="KW-1185">Reference proteome</keyword>
<name>W9H796_9PROT</name>
<dbReference type="CDD" id="cd00419">
    <property type="entry name" value="Ferrochelatase_C"/>
    <property type="match status" value="1"/>
</dbReference>
<dbReference type="InterPro" id="IPR019772">
    <property type="entry name" value="Ferrochelatase_AS"/>
</dbReference>
<evidence type="ECO:0000256" key="6">
    <source>
        <dbReference type="ARBA" id="ARBA00024536"/>
    </source>
</evidence>
<dbReference type="GO" id="GO:0046872">
    <property type="term" value="F:metal ion binding"/>
    <property type="evidence" value="ECO:0007669"/>
    <property type="project" value="UniProtKB-KW"/>
</dbReference>
<comment type="function">
    <text evidence="7 8">Catalyzes the ferrous insertion into protoporphyrin IX.</text>
</comment>
<reference evidence="10 11" key="1">
    <citation type="submission" date="2013-08" db="EMBL/GenBank/DDBJ databases">
        <title>The genome sequence of Skermanella stibiiresistens.</title>
        <authorList>
            <person name="Zhu W."/>
            <person name="Wang G."/>
        </authorList>
    </citation>
    <scope>NUCLEOTIDE SEQUENCE [LARGE SCALE GENOMIC DNA]</scope>
    <source>
        <strain evidence="10 11">SB22</strain>
    </source>
</reference>
<dbReference type="PROSITE" id="PS00534">
    <property type="entry name" value="FERROCHELATASE"/>
    <property type="match status" value="1"/>
</dbReference>
<feature type="compositionally biased region" description="Polar residues" evidence="9">
    <location>
        <begin position="364"/>
        <end position="378"/>
    </location>
</feature>
<protein>
    <recommendedName>
        <fullName evidence="7 8">Ferrochelatase</fullName>
        <ecNumber evidence="7 8">4.98.1.1</ecNumber>
    </recommendedName>
    <alternativeName>
        <fullName evidence="7">Heme synthase</fullName>
    </alternativeName>
    <alternativeName>
        <fullName evidence="7">Protoheme ferro-lyase</fullName>
    </alternativeName>
</protein>
<gene>
    <name evidence="7" type="primary">hemH</name>
    <name evidence="10" type="ORF">N825_35550</name>
</gene>
<evidence type="ECO:0000256" key="4">
    <source>
        <dbReference type="ARBA" id="ARBA00023239"/>
    </source>
</evidence>
<dbReference type="GO" id="GO:0005737">
    <property type="term" value="C:cytoplasm"/>
    <property type="evidence" value="ECO:0007669"/>
    <property type="project" value="UniProtKB-SubCell"/>
</dbReference>
<dbReference type="GO" id="GO:0006783">
    <property type="term" value="P:heme biosynthetic process"/>
    <property type="evidence" value="ECO:0007669"/>
    <property type="project" value="UniProtKB-UniRule"/>
</dbReference>
<comment type="catalytic activity">
    <reaction evidence="6">
        <text>Fe-coproporphyrin III + 2 H(+) = coproporphyrin III + Fe(2+)</text>
        <dbReference type="Rhea" id="RHEA:49572"/>
        <dbReference type="ChEBI" id="CHEBI:15378"/>
        <dbReference type="ChEBI" id="CHEBI:29033"/>
        <dbReference type="ChEBI" id="CHEBI:68438"/>
        <dbReference type="ChEBI" id="CHEBI:131725"/>
        <dbReference type="EC" id="4.99.1.9"/>
    </reaction>
    <physiologicalReaction direction="right-to-left" evidence="6">
        <dbReference type="Rhea" id="RHEA:49574"/>
    </physiologicalReaction>
</comment>
<dbReference type="CDD" id="cd03411">
    <property type="entry name" value="Ferrochelatase_N"/>
    <property type="match status" value="1"/>
</dbReference>
<accession>W9H796</accession>
<dbReference type="PANTHER" id="PTHR11108:SF1">
    <property type="entry name" value="FERROCHELATASE, MITOCHONDRIAL"/>
    <property type="match status" value="1"/>
</dbReference>
<dbReference type="PATRIC" id="fig|1385369.3.peg.2473"/>
<comment type="subcellular location">
    <subcellularLocation>
        <location evidence="7 8">Cytoplasm</location>
    </subcellularLocation>
</comment>
<feature type="binding site" evidence="7">
    <location>
        <position position="211"/>
    </location>
    <ligand>
        <name>Fe(2+)</name>
        <dbReference type="ChEBI" id="CHEBI:29033"/>
    </ligand>
</feature>
<keyword evidence="5 7" id="KW-0627">Porphyrin biosynthesis</keyword>
<dbReference type="SUPFAM" id="SSF53800">
    <property type="entry name" value="Chelatase"/>
    <property type="match status" value="1"/>
</dbReference>
<dbReference type="EC" id="4.98.1.1" evidence="7 8"/>
<dbReference type="Pfam" id="PF00762">
    <property type="entry name" value="Ferrochelatase"/>
    <property type="match status" value="1"/>
</dbReference>
<evidence type="ECO:0000256" key="3">
    <source>
        <dbReference type="ARBA" id="ARBA00023133"/>
    </source>
</evidence>
<keyword evidence="3 7" id="KW-0350">Heme biosynthesis</keyword>
<organism evidence="10 11">
    <name type="scientific">Skermanella stibiiresistens SB22</name>
    <dbReference type="NCBI Taxonomy" id="1385369"/>
    <lineage>
        <taxon>Bacteria</taxon>
        <taxon>Pseudomonadati</taxon>
        <taxon>Pseudomonadota</taxon>
        <taxon>Alphaproteobacteria</taxon>
        <taxon>Rhodospirillales</taxon>
        <taxon>Azospirillaceae</taxon>
        <taxon>Skermanella</taxon>
    </lineage>
</organism>
<feature type="region of interest" description="Disordered" evidence="9">
    <location>
        <begin position="362"/>
        <end position="385"/>
    </location>
</feature>
<evidence type="ECO:0000256" key="9">
    <source>
        <dbReference type="SAM" id="MobiDB-lite"/>
    </source>
</evidence>
<dbReference type="STRING" id="1385369.N825_35550"/>
<evidence type="ECO:0000256" key="1">
    <source>
        <dbReference type="ARBA" id="ARBA00007718"/>
    </source>
</evidence>
<dbReference type="AlphaFoldDB" id="W9H796"/>
<dbReference type="EMBL" id="AVFL01000007">
    <property type="protein sequence ID" value="EWY40582.1"/>
    <property type="molecule type" value="Genomic_DNA"/>
</dbReference>
<comment type="catalytic activity">
    <reaction evidence="7 8">
        <text>heme b + 2 H(+) = protoporphyrin IX + Fe(2+)</text>
        <dbReference type="Rhea" id="RHEA:22584"/>
        <dbReference type="ChEBI" id="CHEBI:15378"/>
        <dbReference type="ChEBI" id="CHEBI:29033"/>
        <dbReference type="ChEBI" id="CHEBI:57306"/>
        <dbReference type="ChEBI" id="CHEBI:60344"/>
        <dbReference type="EC" id="4.98.1.1"/>
    </reaction>
</comment>
<keyword evidence="7" id="KW-0479">Metal-binding</keyword>
<dbReference type="Gene3D" id="3.40.50.1400">
    <property type="match status" value="2"/>
</dbReference>
<comment type="caution">
    <text evidence="10">The sequence shown here is derived from an EMBL/GenBank/DDBJ whole genome shotgun (WGS) entry which is preliminary data.</text>
</comment>
<evidence type="ECO:0000313" key="10">
    <source>
        <dbReference type="EMBL" id="EWY40582.1"/>
    </source>
</evidence>
<keyword evidence="7 8" id="KW-0963">Cytoplasm</keyword>
<dbReference type="PANTHER" id="PTHR11108">
    <property type="entry name" value="FERROCHELATASE"/>
    <property type="match status" value="1"/>
</dbReference>
<evidence type="ECO:0000256" key="8">
    <source>
        <dbReference type="RuleBase" id="RU000607"/>
    </source>
</evidence>
<keyword evidence="4 7" id="KW-0456">Lyase</keyword>
<sequence length="385" mass="41661">MSNETPAAQKITGQKIAAEKIAVVLFNLGGPDSREAVRPFLFNLFNDPAILRIPGLFRTPLAHFLAKRRAKPAGEIYEILGGKSPLLENTEAQAQALQAALGDLGQVRTFIAMRYWHPMSDETAQRVREFDPDRIVLLPLYPQFSTTTTASSEKVWFQSAKAAGIDKPTVTVCCYPTEPGFIKSAAKLIRAGIEDAGAAGHGKPRVLFSSHGLPKKVVKGGDPYQWQCERTAEAIVRELDIPGLDWVSCYQSRVGPLEWIGPSTDAEIERAGTDGVPLVVVPIAFVSEHSETLVEIEVEYRELAHEKGVPHFVRVPTVGVEDAFIQGLAGLVRQAVGGEVAMCSQAGGRICPDGFQGCPLRAGQANNRQAPTTASTQPKRPMAAE</sequence>
<comment type="similarity">
    <text evidence="1 7 8">Belongs to the ferrochelatase family.</text>
</comment>
<dbReference type="InterPro" id="IPR001015">
    <property type="entry name" value="Ferrochelatase"/>
</dbReference>
<dbReference type="RefSeq" id="WP_084164664.1">
    <property type="nucleotide sequence ID" value="NZ_AVFL01000007.1"/>
</dbReference>
<evidence type="ECO:0000313" key="11">
    <source>
        <dbReference type="Proteomes" id="UP000019486"/>
    </source>
</evidence>
<dbReference type="NCBIfam" id="TIGR00109">
    <property type="entry name" value="hemH"/>
    <property type="match status" value="1"/>
</dbReference>
<dbReference type="UniPathway" id="UPA00252">
    <property type="reaction ID" value="UER00325"/>
</dbReference>
<comment type="pathway">
    <text evidence="7 8">Porphyrin-containing compound metabolism; protoheme biosynthesis; protoheme from protoporphyrin-IX: step 1/1.</text>
</comment>
<dbReference type="GO" id="GO:0004325">
    <property type="term" value="F:ferrochelatase activity"/>
    <property type="evidence" value="ECO:0007669"/>
    <property type="project" value="UniProtKB-UniRule"/>
</dbReference>
<evidence type="ECO:0000256" key="2">
    <source>
        <dbReference type="ARBA" id="ARBA00023004"/>
    </source>
</evidence>
<dbReference type="Proteomes" id="UP000019486">
    <property type="component" value="Unassembled WGS sequence"/>
</dbReference>
<dbReference type="HAMAP" id="MF_00323">
    <property type="entry name" value="Ferrochelatase"/>
    <property type="match status" value="1"/>
</dbReference>
<evidence type="ECO:0000256" key="5">
    <source>
        <dbReference type="ARBA" id="ARBA00023244"/>
    </source>
</evidence>
<proteinExistence type="inferred from homology"/>
<keyword evidence="2 7" id="KW-0408">Iron</keyword>
<feature type="binding site" evidence="7">
    <location>
        <position position="291"/>
    </location>
    <ligand>
        <name>Fe(2+)</name>
        <dbReference type="ChEBI" id="CHEBI:29033"/>
    </ligand>
</feature>
<dbReference type="InterPro" id="IPR033659">
    <property type="entry name" value="Ferrochelatase_N"/>
</dbReference>
<evidence type="ECO:0000256" key="7">
    <source>
        <dbReference type="HAMAP-Rule" id="MF_00323"/>
    </source>
</evidence>
<dbReference type="InterPro" id="IPR033644">
    <property type="entry name" value="Ferrochelatase_C"/>
</dbReference>